<protein>
    <recommendedName>
        <fullName evidence="3">DUF2170 domain-containing protein</fullName>
    </recommendedName>
</protein>
<gene>
    <name evidence="1" type="ORF">HLUCCX14_07905</name>
</gene>
<accession>A0A0P8CZN3</accession>
<reference evidence="1 2" key="1">
    <citation type="submission" date="2015-09" db="EMBL/GenBank/DDBJ databases">
        <title>Identification and resolution of microdiversity through metagenomic sequencing of parallel consortia.</title>
        <authorList>
            <person name="Nelson W.C."/>
            <person name="Romine M.F."/>
            <person name="Lindemann S.R."/>
        </authorList>
    </citation>
    <scope>NUCLEOTIDE SEQUENCE [LARGE SCALE GENOMIC DNA]</scope>
    <source>
        <strain evidence="1">HL-55</strain>
    </source>
</reference>
<name>A0A0P8CZN3_9GAMM</name>
<evidence type="ECO:0008006" key="3">
    <source>
        <dbReference type="Google" id="ProtNLM"/>
    </source>
</evidence>
<dbReference type="EMBL" id="LJZQ01000009">
    <property type="protein sequence ID" value="KPQ28982.1"/>
    <property type="molecule type" value="Genomic_DNA"/>
</dbReference>
<evidence type="ECO:0000313" key="2">
    <source>
        <dbReference type="Proteomes" id="UP000050416"/>
    </source>
</evidence>
<evidence type="ECO:0000313" key="1">
    <source>
        <dbReference type="EMBL" id="KPQ28982.1"/>
    </source>
</evidence>
<dbReference type="Proteomes" id="UP000050416">
    <property type="component" value="Unassembled WGS sequence"/>
</dbReference>
<dbReference type="Pfam" id="PF09938">
    <property type="entry name" value="DUF2170"/>
    <property type="match status" value="1"/>
</dbReference>
<dbReference type="InterPro" id="IPR019231">
    <property type="entry name" value="DUF2170"/>
</dbReference>
<proteinExistence type="predicted"/>
<comment type="caution">
    <text evidence="1">The sequence shown here is derived from an EMBL/GenBank/DDBJ whole genome shotgun (WGS) entry which is preliminary data.</text>
</comment>
<organism evidence="1 2">
    <name type="scientific">Marinobacter excellens HL-55</name>
    <dbReference type="NCBI Taxonomy" id="1305731"/>
    <lineage>
        <taxon>Bacteria</taxon>
        <taxon>Pseudomonadati</taxon>
        <taxon>Pseudomonadota</taxon>
        <taxon>Gammaproteobacteria</taxon>
        <taxon>Pseudomonadales</taxon>
        <taxon>Marinobacteraceae</taxon>
        <taxon>Marinobacter</taxon>
    </lineage>
</organism>
<sequence>MDTQSLTLALGDATHAGRTFDVMPVAGDEPVLQVTVSGAEETPVYITVTDTQILCLAYLFDTQELNPERLHELHENMLRISVPMPLSALGKTGDHYVVYGALSPTSGTAEIMQELVTLAENAIDLLQTFEDYLA</sequence>
<dbReference type="OrthoDB" id="6196950at2"/>
<dbReference type="STRING" id="1305731.GCA_000934705_03253"/>
<dbReference type="PATRIC" id="fig|1305731.5.peg.3485"/>
<dbReference type="AlphaFoldDB" id="A0A0P8CZN3"/>